<keyword evidence="2" id="KW-0812">Transmembrane</keyword>
<dbReference type="Proteomes" id="UP001595444">
    <property type="component" value="Unassembled WGS sequence"/>
</dbReference>
<protein>
    <submittedName>
        <fullName evidence="3">Uncharacterized protein</fullName>
    </submittedName>
</protein>
<name>A0ABV7D3M2_9PROT</name>
<organism evidence="3 4">
    <name type="scientific">Kordiimonas pumila</name>
    <dbReference type="NCBI Taxonomy" id="2161677"/>
    <lineage>
        <taxon>Bacteria</taxon>
        <taxon>Pseudomonadati</taxon>
        <taxon>Pseudomonadota</taxon>
        <taxon>Alphaproteobacteria</taxon>
        <taxon>Kordiimonadales</taxon>
        <taxon>Kordiimonadaceae</taxon>
        <taxon>Kordiimonas</taxon>
    </lineage>
</organism>
<feature type="region of interest" description="Disordered" evidence="1">
    <location>
        <begin position="137"/>
        <end position="178"/>
    </location>
</feature>
<evidence type="ECO:0000256" key="1">
    <source>
        <dbReference type="SAM" id="MobiDB-lite"/>
    </source>
</evidence>
<keyword evidence="4" id="KW-1185">Reference proteome</keyword>
<sequence length="178" mass="19619">MSKPACPCCNKDIDTRHTHMANLPATVICTGCGTWMRLDVRKSGSIILATLFIATMIAAWFWTAALILLPVYLVLSTSTMERFTITPVEKRHVNLWSINRDSGTRENVVETPGKKTGKGDKDDTVKAKTYSRTSVMHRISGRSQSHKREGGTAREALDKGVYVSGDQAAPHIPRGLPH</sequence>
<evidence type="ECO:0000313" key="4">
    <source>
        <dbReference type="Proteomes" id="UP001595444"/>
    </source>
</evidence>
<feature type="transmembrane region" description="Helical" evidence="2">
    <location>
        <begin position="46"/>
        <end position="75"/>
    </location>
</feature>
<evidence type="ECO:0000313" key="3">
    <source>
        <dbReference type="EMBL" id="MFC3051639.1"/>
    </source>
</evidence>
<keyword evidence="2" id="KW-1133">Transmembrane helix</keyword>
<keyword evidence="2" id="KW-0472">Membrane</keyword>
<accession>A0ABV7D3M2</accession>
<gene>
    <name evidence="3" type="ORF">ACFOKA_06975</name>
</gene>
<proteinExistence type="predicted"/>
<comment type="caution">
    <text evidence="3">The sequence shown here is derived from an EMBL/GenBank/DDBJ whole genome shotgun (WGS) entry which is preliminary data.</text>
</comment>
<dbReference type="RefSeq" id="WP_194215113.1">
    <property type="nucleotide sequence ID" value="NZ_CP061205.1"/>
</dbReference>
<feature type="compositionally biased region" description="Basic and acidic residues" evidence="1">
    <location>
        <begin position="146"/>
        <end position="158"/>
    </location>
</feature>
<evidence type="ECO:0000256" key="2">
    <source>
        <dbReference type="SAM" id="Phobius"/>
    </source>
</evidence>
<reference evidence="4" key="1">
    <citation type="journal article" date="2019" name="Int. J. Syst. Evol. Microbiol.">
        <title>The Global Catalogue of Microorganisms (GCM) 10K type strain sequencing project: providing services to taxonomists for standard genome sequencing and annotation.</title>
        <authorList>
            <consortium name="The Broad Institute Genomics Platform"/>
            <consortium name="The Broad Institute Genome Sequencing Center for Infectious Disease"/>
            <person name="Wu L."/>
            <person name="Ma J."/>
        </authorList>
    </citation>
    <scope>NUCLEOTIDE SEQUENCE [LARGE SCALE GENOMIC DNA]</scope>
    <source>
        <strain evidence="4">KCTC 62164</strain>
    </source>
</reference>
<dbReference type="EMBL" id="JBHRSL010000004">
    <property type="protein sequence ID" value="MFC3051639.1"/>
    <property type="molecule type" value="Genomic_DNA"/>
</dbReference>